<dbReference type="RefSeq" id="WP_191182242.1">
    <property type="nucleotide sequence ID" value="NZ_JACXAJ010000001.1"/>
</dbReference>
<keyword evidence="2" id="KW-1185">Reference proteome</keyword>
<evidence type="ECO:0000313" key="2">
    <source>
        <dbReference type="Proteomes" id="UP000625551"/>
    </source>
</evidence>
<reference evidence="1 2" key="1">
    <citation type="submission" date="2020-09" db="EMBL/GenBank/DDBJ databases">
        <title>Genome sequencing and assembly of Pontibacter sp.</title>
        <authorList>
            <person name="Chhetri G."/>
        </authorList>
    </citation>
    <scope>NUCLEOTIDE SEQUENCE [LARGE SCALE GENOMIC DNA]</scope>
    <source>
        <strain evidence="1 2">JH31</strain>
    </source>
</reference>
<evidence type="ECO:0008006" key="3">
    <source>
        <dbReference type="Google" id="ProtNLM"/>
    </source>
</evidence>
<accession>A0ABR7XCT6</accession>
<sequence>MIIYKNSYCTLSYLSADHTILLKWLRQPTFKILLEIYDVGIDLAMNYRVTNWIADNSIGIHFDVSMQRALAELCARRLAKTDISRFARVVPPDVFQELVSHKMIHMVSQLCHHTIAFELFTELEDAQKWAVAQDRTQAYA</sequence>
<dbReference type="EMBL" id="JACXAJ010000001">
    <property type="protein sequence ID" value="MBD1396109.1"/>
    <property type="molecule type" value="Genomic_DNA"/>
</dbReference>
<name>A0ABR7XCT6_9BACT</name>
<evidence type="ECO:0000313" key="1">
    <source>
        <dbReference type="EMBL" id="MBD1396109.1"/>
    </source>
</evidence>
<protein>
    <recommendedName>
        <fullName evidence="3">SpoIIAA-like</fullName>
    </recommendedName>
</protein>
<gene>
    <name evidence="1" type="ORF">H9Q13_02935</name>
</gene>
<dbReference type="Proteomes" id="UP000625551">
    <property type="component" value="Unassembled WGS sequence"/>
</dbReference>
<comment type="caution">
    <text evidence="1">The sequence shown here is derived from an EMBL/GenBank/DDBJ whole genome shotgun (WGS) entry which is preliminary data.</text>
</comment>
<organism evidence="1 2">
    <name type="scientific">Pontibacter aquaedesilientis</name>
    <dbReference type="NCBI Taxonomy" id="2766980"/>
    <lineage>
        <taxon>Bacteria</taxon>
        <taxon>Pseudomonadati</taxon>
        <taxon>Bacteroidota</taxon>
        <taxon>Cytophagia</taxon>
        <taxon>Cytophagales</taxon>
        <taxon>Hymenobacteraceae</taxon>
        <taxon>Pontibacter</taxon>
    </lineage>
</organism>
<proteinExistence type="predicted"/>